<feature type="transmembrane region" description="Helical" evidence="1">
    <location>
        <begin position="76"/>
        <end position="95"/>
    </location>
</feature>
<accession>X0T2V7</accession>
<proteinExistence type="predicted"/>
<feature type="transmembrane region" description="Helical" evidence="1">
    <location>
        <begin position="6"/>
        <end position="29"/>
    </location>
</feature>
<gene>
    <name evidence="2" type="ORF">S01H1_29065</name>
</gene>
<keyword evidence="1" id="KW-1133">Transmembrane helix</keyword>
<keyword evidence="1" id="KW-0472">Membrane</keyword>
<comment type="caution">
    <text evidence="2">The sequence shown here is derived from an EMBL/GenBank/DDBJ whole genome shotgun (WGS) entry which is preliminary data.</text>
</comment>
<organism evidence="2">
    <name type="scientific">marine sediment metagenome</name>
    <dbReference type="NCBI Taxonomy" id="412755"/>
    <lineage>
        <taxon>unclassified sequences</taxon>
        <taxon>metagenomes</taxon>
        <taxon>ecological metagenomes</taxon>
    </lineage>
</organism>
<feature type="non-terminal residue" evidence="2">
    <location>
        <position position="1"/>
    </location>
</feature>
<feature type="transmembrane region" description="Helical" evidence="1">
    <location>
        <begin position="50"/>
        <end position="70"/>
    </location>
</feature>
<keyword evidence="1" id="KW-0812">Transmembrane</keyword>
<sequence length="150" mass="17257">NLLNFELILFMGVILMALGSIFVFYKILIKTSTHPDKEIKVNDSKKQAGHFKYILGSLSPFILFIITLISDKNISNVSAIVGSIFFTILAIILIFREESGILYNIFYLPYNILEIATEKGSNILIITKKDNLYNYVKVKQLNRKVFKEWN</sequence>
<name>X0T2V7_9ZZZZ</name>
<dbReference type="AlphaFoldDB" id="X0T2V7"/>
<evidence type="ECO:0000256" key="1">
    <source>
        <dbReference type="SAM" id="Phobius"/>
    </source>
</evidence>
<dbReference type="EMBL" id="BARS01017800">
    <property type="protein sequence ID" value="GAF87564.1"/>
    <property type="molecule type" value="Genomic_DNA"/>
</dbReference>
<reference evidence="2" key="1">
    <citation type="journal article" date="2014" name="Front. Microbiol.">
        <title>High frequency of phylogenetically diverse reductive dehalogenase-homologous genes in deep subseafloor sedimentary metagenomes.</title>
        <authorList>
            <person name="Kawai M."/>
            <person name="Futagami T."/>
            <person name="Toyoda A."/>
            <person name="Takaki Y."/>
            <person name="Nishi S."/>
            <person name="Hori S."/>
            <person name="Arai W."/>
            <person name="Tsubouchi T."/>
            <person name="Morono Y."/>
            <person name="Uchiyama I."/>
            <person name="Ito T."/>
            <person name="Fujiyama A."/>
            <person name="Inagaki F."/>
            <person name="Takami H."/>
        </authorList>
    </citation>
    <scope>NUCLEOTIDE SEQUENCE</scope>
    <source>
        <strain evidence="2">Expedition CK06-06</strain>
    </source>
</reference>
<evidence type="ECO:0000313" key="2">
    <source>
        <dbReference type="EMBL" id="GAF87564.1"/>
    </source>
</evidence>
<protein>
    <submittedName>
        <fullName evidence="2">Uncharacterized protein</fullName>
    </submittedName>
</protein>